<gene>
    <name evidence="8" type="ORF">H3N35_21290</name>
</gene>
<organism evidence="8 9">
    <name type="scientific">Thalassomonas haliotis</name>
    <dbReference type="NCBI Taxonomy" id="485448"/>
    <lineage>
        <taxon>Bacteria</taxon>
        <taxon>Pseudomonadati</taxon>
        <taxon>Pseudomonadota</taxon>
        <taxon>Gammaproteobacteria</taxon>
        <taxon>Alteromonadales</taxon>
        <taxon>Colwelliaceae</taxon>
        <taxon>Thalassomonas</taxon>
    </lineage>
</organism>
<dbReference type="Pfam" id="PF03601">
    <property type="entry name" value="Cons_hypoth698"/>
    <property type="match status" value="1"/>
</dbReference>
<proteinExistence type="inferred from homology"/>
<keyword evidence="9" id="KW-1185">Reference proteome</keyword>
<evidence type="ECO:0000256" key="2">
    <source>
        <dbReference type="ARBA" id="ARBA00007977"/>
    </source>
</evidence>
<keyword evidence="3" id="KW-1003">Cell membrane</keyword>
<evidence type="ECO:0000313" key="8">
    <source>
        <dbReference type="EMBL" id="WDE10756.1"/>
    </source>
</evidence>
<feature type="transmembrane region" description="Helical" evidence="7">
    <location>
        <begin position="209"/>
        <end position="232"/>
    </location>
</feature>
<dbReference type="PANTHER" id="PTHR30106">
    <property type="entry name" value="INNER MEMBRANE PROTEIN YEIH-RELATED"/>
    <property type="match status" value="1"/>
</dbReference>
<feature type="transmembrane region" description="Helical" evidence="7">
    <location>
        <begin position="116"/>
        <end position="136"/>
    </location>
</feature>
<accession>A0ABY7VB50</accession>
<feature type="transmembrane region" description="Helical" evidence="7">
    <location>
        <begin position="239"/>
        <end position="261"/>
    </location>
</feature>
<dbReference type="InterPro" id="IPR018383">
    <property type="entry name" value="UPF0324_pro"/>
</dbReference>
<evidence type="ECO:0000256" key="7">
    <source>
        <dbReference type="SAM" id="Phobius"/>
    </source>
</evidence>
<keyword evidence="6 7" id="KW-0472">Membrane</keyword>
<sequence length="328" mass="34538">MLAFIKSHYAGLFVCAVIAIAASALAHRYQAPVMLFALLLGLALHFLYEAKSYQPGIDFCSKTVLRFAVALLGVRIAFADIVSLGLMPPLIVVGSMGLTIFFGILLARLLGLPKVFGVLSGGAVAVCGVSAAAAISTVLPKKAHQEKFFALTVISITALSTLAMLTYPLVTDFLKLSDEQAGVFIGGAIHDVAQVVGAGYSVSTEAGDIATYIKLLRVALLLPIVVMIFFAFKEKSSRLSAGVSSFIPGFLIAFFILALVNNLGFIPAPLVDMVKSISGGALVVSMVAIGIKTSLKQVVSVGWKPVFLMTLETVFFALLILAGIFFIG</sequence>
<feature type="transmembrane region" description="Helical" evidence="7">
    <location>
        <begin position="65"/>
        <end position="84"/>
    </location>
</feature>
<evidence type="ECO:0000256" key="1">
    <source>
        <dbReference type="ARBA" id="ARBA00004651"/>
    </source>
</evidence>
<dbReference type="Proteomes" id="UP001215231">
    <property type="component" value="Chromosome"/>
</dbReference>
<keyword evidence="4 7" id="KW-0812">Transmembrane</keyword>
<reference evidence="8 9" key="1">
    <citation type="journal article" date="2022" name="Mar. Drugs">
        <title>Bioassay-Guided Fractionation Leads to the Detection of Cholic Acid Generated by the Rare Thalassomonas sp.</title>
        <authorList>
            <person name="Pheiffer F."/>
            <person name="Schneider Y.K."/>
            <person name="Hansen E.H."/>
            <person name="Andersen J.H."/>
            <person name="Isaksson J."/>
            <person name="Busche T."/>
            <person name="R C."/>
            <person name="Kalinowski J."/>
            <person name="Zyl L.V."/>
            <person name="Trindade M."/>
        </authorList>
    </citation>
    <scope>NUCLEOTIDE SEQUENCE [LARGE SCALE GENOMIC DNA]</scope>
    <source>
        <strain evidence="8 9">A5K-61T</strain>
    </source>
</reference>
<protein>
    <submittedName>
        <fullName evidence="8">Sulfate exporter family transporter</fullName>
    </submittedName>
</protein>
<evidence type="ECO:0000256" key="5">
    <source>
        <dbReference type="ARBA" id="ARBA00022989"/>
    </source>
</evidence>
<comment type="similarity">
    <text evidence="2">Belongs to the UPF0324 family.</text>
</comment>
<comment type="subcellular location">
    <subcellularLocation>
        <location evidence="1">Cell membrane</location>
        <topology evidence="1">Multi-pass membrane protein</topology>
    </subcellularLocation>
</comment>
<dbReference type="EMBL" id="CP059693">
    <property type="protein sequence ID" value="WDE10756.1"/>
    <property type="molecule type" value="Genomic_DNA"/>
</dbReference>
<evidence type="ECO:0000256" key="6">
    <source>
        <dbReference type="ARBA" id="ARBA00023136"/>
    </source>
</evidence>
<feature type="transmembrane region" description="Helical" evidence="7">
    <location>
        <begin position="90"/>
        <end position="109"/>
    </location>
</feature>
<evidence type="ECO:0000313" key="9">
    <source>
        <dbReference type="Proteomes" id="UP001215231"/>
    </source>
</evidence>
<dbReference type="RefSeq" id="WP_274050818.1">
    <property type="nucleotide sequence ID" value="NZ_CP059693.1"/>
</dbReference>
<name>A0ABY7VB50_9GAMM</name>
<feature type="transmembrane region" description="Helical" evidence="7">
    <location>
        <begin position="182"/>
        <end position="203"/>
    </location>
</feature>
<keyword evidence="5 7" id="KW-1133">Transmembrane helix</keyword>
<dbReference type="PANTHER" id="PTHR30106:SF2">
    <property type="entry name" value="UPF0324 INNER MEMBRANE PROTEIN YEIH"/>
    <property type="match status" value="1"/>
</dbReference>
<feature type="transmembrane region" description="Helical" evidence="7">
    <location>
        <begin position="273"/>
        <end position="295"/>
    </location>
</feature>
<feature type="transmembrane region" description="Helical" evidence="7">
    <location>
        <begin position="307"/>
        <end position="327"/>
    </location>
</feature>
<feature type="transmembrane region" description="Helical" evidence="7">
    <location>
        <begin position="148"/>
        <end position="170"/>
    </location>
</feature>
<feature type="transmembrane region" description="Helical" evidence="7">
    <location>
        <begin position="36"/>
        <end position="53"/>
    </location>
</feature>
<evidence type="ECO:0000256" key="3">
    <source>
        <dbReference type="ARBA" id="ARBA00022475"/>
    </source>
</evidence>
<evidence type="ECO:0000256" key="4">
    <source>
        <dbReference type="ARBA" id="ARBA00022692"/>
    </source>
</evidence>